<evidence type="ECO:0000256" key="2">
    <source>
        <dbReference type="ARBA" id="ARBA00005062"/>
    </source>
</evidence>
<dbReference type="PROSITE" id="PS51671">
    <property type="entry name" value="ACT"/>
    <property type="match status" value="1"/>
</dbReference>
<dbReference type="OrthoDB" id="9808167at2"/>
<dbReference type="UniPathway" id="UPA00051">
    <property type="reaction ID" value="UER00465"/>
</dbReference>
<comment type="similarity">
    <text evidence="3 14">Belongs to the homoserine dehydrogenase family.</text>
</comment>
<dbReference type="InterPro" id="IPR001342">
    <property type="entry name" value="HDH_cat"/>
</dbReference>
<dbReference type="InterPro" id="IPR045865">
    <property type="entry name" value="ACT-like_dom_sf"/>
</dbReference>
<dbReference type="Proteomes" id="UP000028481">
    <property type="component" value="Chromosome"/>
</dbReference>
<evidence type="ECO:0000256" key="8">
    <source>
        <dbReference type="ARBA" id="ARBA00022857"/>
    </source>
</evidence>
<evidence type="ECO:0000259" key="15">
    <source>
        <dbReference type="PROSITE" id="PS51671"/>
    </source>
</evidence>
<dbReference type="Pfam" id="PF01842">
    <property type="entry name" value="ACT"/>
    <property type="match status" value="1"/>
</dbReference>
<dbReference type="AlphaFoldDB" id="A0A075WTA4"/>
<dbReference type="PANTHER" id="PTHR43331:SF1">
    <property type="entry name" value="HOMOSERINE DEHYDROGENASE"/>
    <property type="match status" value="1"/>
</dbReference>
<dbReference type="PROSITE" id="PS01042">
    <property type="entry name" value="HOMOSER_DHGENASE"/>
    <property type="match status" value="1"/>
</dbReference>
<dbReference type="Gene3D" id="3.30.70.260">
    <property type="match status" value="1"/>
</dbReference>
<proteinExistence type="inferred from homology"/>
<evidence type="ECO:0000256" key="6">
    <source>
        <dbReference type="ARBA" id="ARBA00022605"/>
    </source>
</evidence>
<dbReference type="Gene3D" id="3.40.50.720">
    <property type="entry name" value="NAD(P)-binding Rossmann-like Domain"/>
    <property type="match status" value="1"/>
</dbReference>
<dbReference type="NCBIfam" id="NF004976">
    <property type="entry name" value="PRK06349.1"/>
    <property type="match status" value="1"/>
</dbReference>
<evidence type="ECO:0000256" key="5">
    <source>
        <dbReference type="ARBA" id="ARBA00013376"/>
    </source>
</evidence>
<dbReference type="SUPFAM" id="SSF55021">
    <property type="entry name" value="ACT-like"/>
    <property type="match status" value="1"/>
</dbReference>
<evidence type="ECO:0000256" key="10">
    <source>
        <dbReference type="ARBA" id="ARBA00023167"/>
    </source>
</evidence>
<dbReference type="FunFam" id="3.30.360.10:FF:000005">
    <property type="entry name" value="Homoserine dehydrogenase"/>
    <property type="match status" value="1"/>
</dbReference>
<dbReference type="SUPFAM" id="SSF55347">
    <property type="entry name" value="Glyceraldehyde-3-phosphate dehydrogenase-like, C-terminal domain"/>
    <property type="match status" value="1"/>
</dbReference>
<dbReference type="CDD" id="cd04881">
    <property type="entry name" value="ACT_HSDH-Hom"/>
    <property type="match status" value="1"/>
</dbReference>
<dbReference type="KEGG" id="tcm:HL41_01465"/>
<reference evidence="16 17" key="1">
    <citation type="journal article" date="2015" name="Genome Announc.">
        <title>Genome Sequence of a Sulfate-Reducing Thermophilic Bacterium, Thermodesulfobacterium commune DSM 2178T (Phylum Thermodesulfobacteria).</title>
        <authorList>
            <person name="Bhatnagar S."/>
            <person name="Badger J.H."/>
            <person name="Madupu R."/>
            <person name="Khouri H.M."/>
            <person name="O'Connor E.M."/>
            <person name="Robb F.T."/>
            <person name="Ward N.L."/>
            <person name="Eisen J.A."/>
        </authorList>
    </citation>
    <scope>NUCLEOTIDE SEQUENCE [LARGE SCALE GENOMIC DNA]</scope>
    <source>
        <strain evidence="16 17">DSM 2178</strain>
    </source>
</reference>
<dbReference type="GO" id="GO:0004412">
    <property type="term" value="F:homoserine dehydrogenase activity"/>
    <property type="evidence" value="ECO:0007669"/>
    <property type="project" value="UniProtKB-EC"/>
</dbReference>
<dbReference type="RefSeq" id="WP_038063509.1">
    <property type="nucleotide sequence ID" value="NZ_CP008796.1"/>
</dbReference>
<dbReference type="PaxDb" id="289377-HL41_01465"/>
<evidence type="ECO:0000256" key="12">
    <source>
        <dbReference type="PIRSR" id="PIRSR000098-2"/>
    </source>
</evidence>
<keyword evidence="17" id="KW-1185">Reference proteome</keyword>
<evidence type="ECO:0000256" key="13">
    <source>
        <dbReference type="RuleBase" id="RU000579"/>
    </source>
</evidence>
<evidence type="ECO:0000256" key="7">
    <source>
        <dbReference type="ARBA" id="ARBA00022697"/>
    </source>
</evidence>
<keyword evidence="10 13" id="KW-0486">Methionine biosynthesis</keyword>
<dbReference type="HOGENOM" id="CLU_009116_1_0_0"/>
<dbReference type="SUPFAM" id="SSF51735">
    <property type="entry name" value="NAD(P)-binding Rossmann-fold domains"/>
    <property type="match status" value="1"/>
</dbReference>
<feature type="binding site" evidence="12">
    <location>
        <begin position="9"/>
        <end position="16"/>
    </location>
    <ligand>
        <name>NADP(+)</name>
        <dbReference type="ChEBI" id="CHEBI:58349"/>
    </ligand>
</feature>
<dbReference type="STRING" id="289377.HL41_01465"/>
<evidence type="ECO:0000256" key="9">
    <source>
        <dbReference type="ARBA" id="ARBA00023002"/>
    </source>
</evidence>
<protein>
    <recommendedName>
        <fullName evidence="5 13">Homoserine dehydrogenase</fullName>
        <ecNumber evidence="4 13">1.1.1.3</ecNumber>
    </recommendedName>
</protein>
<dbReference type="Pfam" id="PF03447">
    <property type="entry name" value="NAD_binding_3"/>
    <property type="match status" value="1"/>
</dbReference>
<dbReference type="EC" id="1.1.1.3" evidence="4 13"/>
<dbReference type="PANTHER" id="PTHR43331">
    <property type="entry name" value="HOMOSERINE DEHYDROGENASE"/>
    <property type="match status" value="1"/>
</dbReference>
<feature type="binding site" evidence="12">
    <location>
        <position position="190"/>
    </location>
    <ligand>
        <name>L-homoserine</name>
        <dbReference type="ChEBI" id="CHEBI:57476"/>
    </ligand>
</feature>
<comment type="pathway">
    <text evidence="1 13">Amino-acid biosynthesis; L-threonine biosynthesis; L-threonine from L-aspartate: step 3/5.</text>
</comment>
<organism evidence="16 17">
    <name type="scientific">Thermodesulfobacterium commune DSM 2178</name>
    <dbReference type="NCBI Taxonomy" id="289377"/>
    <lineage>
        <taxon>Bacteria</taxon>
        <taxon>Pseudomonadati</taxon>
        <taxon>Thermodesulfobacteriota</taxon>
        <taxon>Thermodesulfobacteria</taxon>
        <taxon>Thermodesulfobacteriales</taxon>
        <taxon>Thermodesulfobacteriaceae</taxon>
        <taxon>Thermodesulfobacterium</taxon>
    </lineage>
</organism>
<accession>A0A075WTA4</accession>
<dbReference type="EMBL" id="CP008796">
    <property type="protein sequence ID" value="AIH03598.1"/>
    <property type="molecule type" value="Genomic_DNA"/>
</dbReference>
<evidence type="ECO:0000313" key="17">
    <source>
        <dbReference type="Proteomes" id="UP000028481"/>
    </source>
</evidence>
<dbReference type="InterPro" id="IPR016204">
    <property type="entry name" value="HDH"/>
</dbReference>
<feature type="active site" description="Proton donor" evidence="11">
    <location>
        <position position="205"/>
    </location>
</feature>
<keyword evidence="7 13" id="KW-0791">Threonine biosynthesis</keyword>
<evidence type="ECO:0000256" key="11">
    <source>
        <dbReference type="PIRSR" id="PIRSR000098-1"/>
    </source>
</evidence>
<dbReference type="GO" id="GO:0009086">
    <property type="term" value="P:methionine biosynthetic process"/>
    <property type="evidence" value="ECO:0007669"/>
    <property type="project" value="UniProtKB-KW"/>
</dbReference>
<dbReference type="InterPro" id="IPR005106">
    <property type="entry name" value="Asp/hSer_DH_NAD-bd"/>
</dbReference>
<gene>
    <name evidence="16" type="ORF">HL41_01465</name>
</gene>
<comment type="catalytic activity">
    <reaction evidence="13">
        <text>L-homoserine + NADP(+) = L-aspartate 4-semialdehyde + NADPH + H(+)</text>
        <dbReference type="Rhea" id="RHEA:15761"/>
        <dbReference type="ChEBI" id="CHEBI:15378"/>
        <dbReference type="ChEBI" id="CHEBI:57476"/>
        <dbReference type="ChEBI" id="CHEBI:57783"/>
        <dbReference type="ChEBI" id="CHEBI:58349"/>
        <dbReference type="ChEBI" id="CHEBI:537519"/>
        <dbReference type="EC" id="1.1.1.3"/>
    </reaction>
</comment>
<sequence>MKEVKIGLLGFGTVGTGVYELLEKNREVIKERIGLVPVIKRILVRDPKKIRSISVSPEIFTTSFEDILEDPEISIVCELMGGITPAKEYVLKALQKGKEVVTANKAILAEYGDEIWGEALKRQRFLGFEASVGGGIPIIKTLREALIGNQIRSIVGIVNGTTNYILTKMLEEKTDFKEALREAQKKGYAEADPTLDINGMDAAHKIAILASLAFGSFIKASQVYVEGIENIDLIDLNFAKNFGYVIKLLAFAIKHKNHIEVRVHPTLIPENHVLASIRLNYNAFYVTGDFVGDVLLYGLGAGKEPTASAVVSDLITAIEFSFFKKKPFIKYPLTFDKKRYKIKPMEDVEFKYYFRFSAVDKPGVLSKISGVLGKYNISISSVVQIGRQKKKQAVPIVMLTHEAKERNVLKALQEIDSLEVVSAPTKKYRIMDLT</sequence>
<dbReference type="Pfam" id="PF00742">
    <property type="entry name" value="Homoserine_dh"/>
    <property type="match status" value="1"/>
</dbReference>
<dbReference type="InterPro" id="IPR002912">
    <property type="entry name" value="ACT_dom"/>
</dbReference>
<evidence type="ECO:0000256" key="3">
    <source>
        <dbReference type="ARBA" id="ARBA00006753"/>
    </source>
</evidence>
<dbReference type="UniPathway" id="UPA00050">
    <property type="reaction ID" value="UER00063"/>
</dbReference>
<feature type="domain" description="ACT" evidence="15">
    <location>
        <begin position="353"/>
        <end position="429"/>
    </location>
</feature>
<dbReference type="InterPro" id="IPR036291">
    <property type="entry name" value="NAD(P)-bd_dom_sf"/>
</dbReference>
<evidence type="ECO:0000256" key="4">
    <source>
        <dbReference type="ARBA" id="ARBA00013213"/>
    </source>
</evidence>
<keyword evidence="8 12" id="KW-0521">NADP</keyword>
<keyword evidence="9 13" id="KW-0560">Oxidoreductase</keyword>
<comment type="pathway">
    <text evidence="2 13">Amino-acid biosynthesis; L-methionine biosynthesis via de novo pathway; L-homoserine from L-aspartate: step 3/3.</text>
</comment>
<evidence type="ECO:0000313" key="16">
    <source>
        <dbReference type="EMBL" id="AIH03598.1"/>
    </source>
</evidence>
<dbReference type="FunFam" id="3.30.70.260:FF:000030">
    <property type="entry name" value="Homoserine dehydrogenase"/>
    <property type="match status" value="1"/>
</dbReference>
<dbReference type="InterPro" id="IPR019811">
    <property type="entry name" value="HDH_CS"/>
</dbReference>
<dbReference type="Gene3D" id="3.30.360.10">
    <property type="entry name" value="Dihydrodipicolinate Reductase, domain 2"/>
    <property type="match status" value="1"/>
</dbReference>
<evidence type="ECO:0000256" key="14">
    <source>
        <dbReference type="RuleBase" id="RU004171"/>
    </source>
</evidence>
<evidence type="ECO:0000256" key="1">
    <source>
        <dbReference type="ARBA" id="ARBA00005056"/>
    </source>
</evidence>
<name>A0A075WTA4_9BACT</name>
<feature type="binding site" evidence="12">
    <location>
        <position position="105"/>
    </location>
    <ligand>
        <name>NADPH</name>
        <dbReference type="ChEBI" id="CHEBI:57783"/>
    </ligand>
</feature>
<keyword evidence="6 13" id="KW-0028">Amino-acid biosynthesis</keyword>
<dbReference type="PIRSF" id="PIRSF000098">
    <property type="entry name" value="Homoser_dehydrog"/>
    <property type="match status" value="1"/>
</dbReference>
<dbReference type="GO" id="GO:0009088">
    <property type="term" value="P:threonine biosynthetic process"/>
    <property type="evidence" value="ECO:0007669"/>
    <property type="project" value="UniProtKB-UniPathway"/>
</dbReference>
<dbReference type="GO" id="GO:0050661">
    <property type="term" value="F:NADP binding"/>
    <property type="evidence" value="ECO:0007669"/>
    <property type="project" value="InterPro"/>
</dbReference>
<dbReference type="eggNOG" id="COG0460">
    <property type="taxonomic scope" value="Bacteria"/>
</dbReference>